<comment type="caution">
    <text evidence="1">The sequence shown here is derived from an EMBL/GenBank/DDBJ whole genome shotgun (WGS) entry which is preliminary data.</text>
</comment>
<dbReference type="AlphaFoldDB" id="A0A168LB86"/>
<accession>A0A168LB86</accession>
<dbReference type="Gene3D" id="3.40.50.150">
    <property type="entry name" value="Vaccinia Virus protein VP39"/>
    <property type="match status" value="1"/>
</dbReference>
<dbReference type="PANTHER" id="PTHR38451">
    <property type="entry name" value="TRNA (ADENINE(22)-N(1))-METHYLTRANSFERASE"/>
    <property type="match status" value="1"/>
</dbReference>
<dbReference type="OrthoDB" id="5881184at2"/>
<dbReference type="GO" id="GO:0032259">
    <property type="term" value="P:methylation"/>
    <property type="evidence" value="ECO:0007669"/>
    <property type="project" value="UniProtKB-KW"/>
</dbReference>
<keyword evidence="1" id="KW-0808">Transferase</keyword>
<organism evidence="1 2">
    <name type="scientific">Paenibacillus antarcticus</name>
    <dbReference type="NCBI Taxonomy" id="253703"/>
    <lineage>
        <taxon>Bacteria</taxon>
        <taxon>Bacillati</taxon>
        <taxon>Bacillota</taxon>
        <taxon>Bacilli</taxon>
        <taxon>Bacillales</taxon>
        <taxon>Paenibacillaceae</taxon>
        <taxon>Paenibacillus</taxon>
    </lineage>
</organism>
<dbReference type="InterPro" id="IPR029063">
    <property type="entry name" value="SAM-dependent_MTases_sf"/>
</dbReference>
<dbReference type="Pfam" id="PF04816">
    <property type="entry name" value="TrmK"/>
    <property type="match status" value="2"/>
</dbReference>
<dbReference type="Gene3D" id="1.10.287.1890">
    <property type="match status" value="1"/>
</dbReference>
<proteinExistence type="predicted"/>
<gene>
    <name evidence="1" type="ORF">PBAT_19245</name>
</gene>
<protein>
    <submittedName>
        <fullName evidence="1">SAM-dependent methyltransferase</fullName>
    </submittedName>
</protein>
<dbReference type="GO" id="GO:0160105">
    <property type="term" value="F:tRNA (adenine(22)-N1)-methyltransferase activity"/>
    <property type="evidence" value="ECO:0007669"/>
    <property type="project" value="InterPro"/>
</dbReference>
<dbReference type="PANTHER" id="PTHR38451:SF1">
    <property type="entry name" value="TRNA (ADENINE(22)-N(1))-METHYLTRANSFERASE"/>
    <property type="match status" value="1"/>
</dbReference>
<name>A0A168LB86_9BACL</name>
<evidence type="ECO:0000313" key="2">
    <source>
        <dbReference type="Proteomes" id="UP000077355"/>
    </source>
</evidence>
<keyword evidence="2" id="KW-1185">Reference proteome</keyword>
<evidence type="ECO:0000313" key="1">
    <source>
        <dbReference type="EMBL" id="OAB43132.1"/>
    </source>
</evidence>
<reference evidence="1 2" key="1">
    <citation type="submission" date="2016-03" db="EMBL/GenBank/DDBJ databases">
        <title>Draft genome sequence of Paenibacillus antarcticus CECT 5836.</title>
        <authorList>
            <person name="Shin S.-K."/>
            <person name="Yi H."/>
        </authorList>
    </citation>
    <scope>NUCLEOTIDE SEQUENCE [LARGE SCALE GENOMIC DNA]</scope>
    <source>
        <strain evidence="1 2">CECT 5836</strain>
    </source>
</reference>
<dbReference type="SUPFAM" id="SSF53335">
    <property type="entry name" value="S-adenosyl-L-methionine-dependent methyltransferases"/>
    <property type="match status" value="1"/>
</dbReference>
<sequence length="258" mass="28344">MKLSKRLQYIMEQIPVGSTFADIGSDHAMLPVAAIKTGNALSAVAGEVNPGPRDAAAKQVATAGLGGKISVRLGDGLNVISPGEVDVITIAGMGGGLISTILEQGIDKLQGVKKLILQPNVGEELVRRWLLDRHWVLTSEHIMEEDRKVYEILTAVPENSGMVTFLNEDVYKEYYLDSSNHGQVKITKEMSVRMGPWLLQERNSIFTSKWLSEIDKLERILKSLATSTLSSAETKSEEIAQEIQQIKEVLSCSPKDRQ</sequence>
<dbReference type="Proteomes" id="UP000077355">
    <property type="component" value="Unassembled WGS sequence"/>
</dbReference>
<dbReference type="RefSeq" id="WP_068651939.1">
    <property type="nucleotide sequence ID" value="NZ_CP043611.1"/>
</dbReference>
<dbReference type="InterPro" id="IPR006901">
    <property type="entry name" value="TrmK"/>
</dbReference>
<keyword evidence="1" id="KW-0489">Methyltransferase</keyword>
<dbReference type="EMBL" id="LVJI01000030">
    <property type="protein sequence ID" value="OAB43132.1"/>
    <property type="molecule type" value="Genomic_DNA"/>
</dbReference>
<dbReference type="PIRSF" id="PIRSF018637">
    <property type="entry name" value="TrmK"/>
    <property type="match status" value="1"/>
</dbReference>